<feature type="compositionally biased region" description="Polar residues" evidence="1">
    <location>
        <begin position="106"/>
        <end position="125"/>
    </location>
</feature>
<keyword evidence="2" id="KW-0812">Transmembrane</keyword>
<comment type="caution">
    <text evidence="3">The sequence shown here is derived from an EMBL/GenBank/DDBJ whole genome shotgun (WGS) entry which is preliminary data.</text>
</comment>
<keyword evidence="2" id="KW-1133">Transmembrane helix</keyword>
<dbReference type="EMBL" id="QXED01000012">
    <property type="protein sequence ID" value="RIV18252.1"/>
    <property type="molecule type" value="Genomic_DNA"/>
</dbReference>
<evidence type="ECO:0000313" key="3">
    <source>
        <dbReference type="EMBL" id="RIV18252.1"/>
    </source>
</evidence>
<keyword evidence="4" id="KW-1185">Reference proteome</keyword>
<dbReference type="AlphaFoldDB" id="A0A418LYD9"/>
<accession>A0A418LYD9</accession>
<evidence type="ECO:0000313" key="4">
    <source>
        <dbReference type="Proteomes" id="UP000283523"/>
    </source>
</evidence>
<sequence>MLINQFLRSLYTLMLQQQPNETVGAYSLTLTGAEPTMNADYVQEAHSYTKIDYSLNKNVHVMKKGLMFIIGIALFVISYYHSRKQLDYMASQSAAAEVTPPVASPPESNQTESESSSYYQVATWR</sequence>
<reference evidence="3 4" key="1">
    <citation type="submission" date="2018-08" db="EMBL/GenBank/DDBJ databases">
        <title>Fibrisoma montanum sp. nov., isolated from Danxia mountain soil.</title>
        <authorList>
            <person name="Huang Y."/>
        </authorList>
    </citation>
    <scope>NUCLEOTIDE SEQUENCE [LARGE SCALE GENOMIC DNA]</scope>
    <source>
        <strain evidence="3 4">HYT19</strain>
    </source>
</reference>
<keyword evidence="2" id="KW-0472">Membrane</keyword>
<gene>
    <name evidence="3" type="ORF">DYU11_28855</name>
</gene>
<evidence type="ECO:0000256" key="2">
    <source>
        <dbReference type="SAM" id="Phobius"/>
    </source>
</evidence>
<name>A0A418LYD9_9BACT</name>
<proteinExistence type="predicted"/>
<protein>
    <submittedName>
        <fullName evidence="3">Uncharacterized protein</fullName>
    </submittedName>
</protein>
<feature type="region of interest" description="Disordered" evidence="1">
    <location>
        <begin position="97"/>
        <end position="125"/>
    </location>
</feature>
<evidence type="ECO:0000256" key="1">
    <source>
        <dbReference type="SAM" id="MobiDB-lite"/>
    </source>
</evidence>
<organism evidence="3 4">
    <name type="scientific">Fibrisoma montanum</name>
    <dbReference type="NCBI Taxonomy" id="2305895"/>
    <lineage>
        <taxon>Bacteria</taxon>
        <taxon>Pseudomonadati</taxon>
        <taxon>Bacteroidota</taxon>
        <taxon>Cytophagia</taxon>
        <taxon>Cytophagales</taxon>
        <taxon>Spirosomataceae</taxon>
        <taxon>Fibrisoma</taxon>
    </lineage>
</organism>
<feature type="transmembrane region" description="Helical" evidence="2">
    <location>
        <begin position="65"/>
        <end position="82"/>
    </location>
</feature>
<dbReference type="Proteomes" id="UP000283523">
    <property type="component" value="Unassembled WGS sequence"/>
</dbReference>